<reference evidence="2 3" key="1">
    <citation type="journal article" date="1998" name="DNA Res.">
        <title>Complete sequence and gene organization of the genome of a hyper-thermophilic archaebacterium, Pyrococcus horikoshii OT3.</title>
        <authorList>
            <person name="Kawarabayasi Y."/>
            <person name="Sawada M."/>
            <person name="Horikawa H."/>
            <person name="Haikawa Y."/>
            <person name="Hino Y."/>
            <person name="Yamamoto S."/>
            <person name="Sekine M."/>
            <person name="Baba S."/>
            <person name="Kosugi H."/>
            <person name="Hosoyama A."/>
            <person name="Nagai Y."/>
            <person name="Sakai M."/>
            <person name="Ogura K."/>
            <person name="Otuka R."/>
            <person name="Nakazawa H."/>
            <person name="Takamiya M."/>
            <person name="Ohfuku Y."/>
            <person name="Funahashi T."/>
            <person name="Tanaka T."/>
            <person name="Kudoh Y."/>
            <person name="Yamazaki J."/>
            <person name="Kushida N."/>
            <person name="Oguchi A."/>
            <person name="Aoki K."/>
            <person name="Nakamura Y."/>
            <person name="Robb T.F."/>
            <person name="Horikoshi K."/>
            <person name="Masuchi Y."/>
            <person name="Shizuya H."/>
            <person name="Kikuchi H."/>
        </authorList>
    </citation>
    <scope>NUCLEOTIDE SEQUENCE [LARGE SCALE GENOMIC DNA]</scope>
    <source>
        <strain evidence="3">ATCC 700860 / DSM 12428 / JCM 9974 / NBRC 100139 / OT-3</strain>
    </source>
</reference>
<dbReference type="KEGG" id="pho:PH0770"/>
<dbReference type="eggNOG" id="arCOG02197">
    <property type="taxonomic scope" value="Archaea"/>
</dbReference>
<dbReference type="EnsemblBacteria" id="BAA29862">
    <property type="protein sequence ID" value="BAA29862"/>
    <property type="gene ID" value="BAA29862"/>
</dbReference>
<accession>O58490</accession>
<dbReference type="Pfam" id="PF08617">
    <property type="entry name" value="CGI-121"/>
    <property type="match status" value="1"/>
</dbReference>
<dbReference type="EMBL" id="BA000001">
    <property type="protein sequence ID" value="BAA29862.1"/>
    <property type="molecule type" value="Genomic_DNA"/>
</dbReference>
<gene>
    <name evidence="2" type="ordered locus">PH0770</name>
</gene>
<dbReference type="SUPFAM" id="SSF143870">
    <property type="entry name" value="PF0523-like"/>
    <property type="match status" value="1"/>
</dbReference>
<name>O58490_PYRHO</name>
<evidence type="ECO:0000313" key="3">
    <source>
        <dbReference type="Proteomes" id="UP000000752"/>
    </source>
</evidence>
<evidence type="ECO:0000256" key="1">
    <source>
        <dbReference type="ARBA" id="ARBA00005546"/>
    </source>
</evidence>
<dbReference type="Gene3D" id="3.30.2380.10">
    <property type="entry name" value="CGI121/TPRKB"/>
    <property type="match status" value="1"/>
</dbReference>
<dbReference type="STRING" id="70601.gene:9377719"/>
<dbReference type="PIR" id="D71125">
    <property type="entry name" value="D71125"/>
</dbReference>
<proteinExistence type="inferred from homology"/>
<evidence type="ECO:0008006" key="4">
    <source>
        <dbReference type="Google" id="ProtNLM"/>
    </source>
</evidence>
<dbReference type="InterPro" id="IPR013926">
    <property type="entry name" value="CGI121/TPRKB"/>
</dbReference>
<dbReference type="AlphaFoldDB" id="O58490"/>
<protein>
    <recommendedName>
        <fullName evidence="4">KEOPS complex subunit Cgi121</fullName>
    </recommendedName>
</protein>
<evidence type="ECO:0000313" key="2">
    <source>
        <dbReference type="EMBL" id="BAA29862.1"/>
    </source>
</evidence>
<organism evidence="2 3">
    <name type="scientific">Pyrococcus horikoshii (strain ATCC 700860 / DSM 12428 / JCM 9974 / NBRC 100139 / OT-3)</name>
    <dbReference type="NCBI Taxonomy" id="70601"/>
    <lineage>
        <taxon>Archaea</taxon>
        <taxon>Methanobacteriati</taxon>
        <taxon>Methanobacteriota</taxon>
        <taxon>Thermococci</taxon>
        <taxon>Thermococcales</taxon>
        <taxon>Thermococcaceae</taxon>
        <taxon>Pyrococcus</taxon>
    </lineage>
</organism>
<dbReference type="NCBIfam" id="NF011465">
    <property type="entry name" value="PRK14886.1-1"/>
    <property type="match status" value="1"/>
</dbReference>
<comment type="similarity">
    <text evidence="1">Belongs to the CGI121/TPRKB family.</text>
</comment>
<dbReference type="InterPro" id="IPR036504">
    <property type="entry name" value="CGI121/TPRKB_sf"/>
</dbReference>
<dbReference type="Proteomes" id="UP000000752">
    <property type="component" value="Chromosome"/>
</dbReference>
<sequence length="154" mass="17446">MYLSVVISKYTMLEIKTKFGNICIAKVHLNEDDVGKVLEACDEQCQVMRTKCYEEVVFATILALKSFNSERNTAKTVRGEILLRLAGVKQIKDALKLVGASKGENFIVIFNVDNPCDKLRRLLQSLGIREIELNKCPQEELKKSLEKMAMVEAF</sequence>
<keyword evidence="3" id="KW-1185">Reference proteome</keyword>